<evidence type="ECO:0000313" key="10">
    <source>
        <dbReference type="EMBL" id="MCP3426649.1"/>
    </source>
</evidence>
<dbReference type="InterPro" id="IPR015500">
    <property type="entry name" value="Peptidase_S8_subtilisin-rel"/>
</dbReference>
<organism evidence="10 11">
    <name type="scientific">Rothia santali</name>
    <dbReference type="NCBI Taxonomy" id="2949643"/>
    <lineage>
        <taxon>Bacteria</taxon>
        <taxon>Bacillati</taxon>
        <taxon>Actinomycetota</taxon>
        <taxon>Actinomycetes</taxon>
        <taxon>Micrococcales</taxon>
        <taxon>Micrococcaceae</taxon>
        <taxon>Rothia</taxon>
    </lineage>
</organism>
<evidence type="ECO:0000313" key="11">
    <source>
        <dbReference type="Proteomes" id="UP001139502"/>
    </source>
</evidence>
<dbReference type="PANTHER" id="PTHR43806">
    <property type="entry name" value="PEPTIDASE S8"/>
    <property type="match status" value="1"/>
</dbReference>
<dbReference type="RefSeq" id="WP_254167610.1">
    <property type="nucleotide sequence ID" value="NZ_JANAFB010000032.1"/>
</dbReference>
<evidence type="ECO:0000256" key="2">
    <source>
        <dbReference type="ARBA" id="ARBA00022670"/>
    </source>
</evidence>
<evidence type="ECO:0000256" key="7">
    <source>
        <dbReference type="SAM" id="MobiDB-lite"/>
    </source>
</evidence>
<evidence type="ECO:0000256" key="8">
    <source>
        <dbReference type="SAM" id="SignalP"/>
    </source>
</evidence>
<dbReference type="InterPro" id="IPR036852">
    <property type="entry name" value="Peptidase_S8/S53_dom_sf"/>
</dbReference>
<dbReference type="PANTHER" id="PTHR43806:SF11">
    <property type="entry name" value="CEREVISIN-RELATED"/>
    <property type="match status" value="1"/>
</dbReference>
<dbReference type="SUPFAM" id="SSF52743">
    <property type="entry name" value="Subtilisin-like"/>
    <property type="match status" value="1"/>
</dbReference>
<accession>A0A9X2HFZ5</accession>
<feature type="active site" description="Charge relay system" evidence="5">
    <location>
        <position position="273"/>
    </location>
</feature>
<dbReference type="InterPro" id="IPR034176">
    <property type="entry name" value="Peptidases_S8_13"/>
</dbReference>
<name>A0A9X2HFZ5_9MICC</name>
<reference evidence="10" key="1">
    <citation type="submission" date="2022-06" db="EMBL/GenBank/DDBJ databases">
        <title>Rothia sp. isolated from sandalwood seedling.</title>
        <authorList>
            <person name="Tuikhar N."/>
            <person name="Kirdat K."/>
            <person name="Thorat V."/>
            <person name="Swetha P."/>
            <person name="Padma S."/>
            <person name="Sundararaj R."/>
            <person name="Yadav A."/>
        </authorList>
    </citation>
    <scope>NUCLEOTIDE SEQUENCE</scope>
    <source>
        <strain evidence="10">AR01</strain>
    </source>
</reference>
<feature type="region of interest" description="Disordered" evidence="7">
    <location>
        <begin position="115"/>
        <end position="141"/>
    </location>
</feature>
<dbReference type="Proteomes" id="UP001139502">
    <property type="component" value="Unassembled WGS sequence"/>
</dbReference>
<feature type="signal peptide" evidence="8">
    <location>
        <begin position="1"/>
        <end position="24"/>
    </location>
</feature>
<dbReference type="InterPro" id="IPR000209">
    <property type="entry name" value="Peptidase_S8/S53_dom"/>
</dbReference>
<dbReference type="InterPro" id="IPR023828">
    <property type="entry name" value="Peptidase_S8_Ser-AS"/>
</dbReference>
<feature type="chain" id="PRO_5040983009" evidence="8">
    <location>
        <begin position="25"/>
        <end position="738"/>
    </location>
</feature>
<evidence type="ECO:0000256" key="6">
    <source>
        <dbReference type="RuleBase" id="RU003355"/>
    </source>
</evidence>
<dbReference type="PROSITE" id="PS00137">
    <property type="entry name" value="SUBTILASE_HIS"/>
    <property type="match status" value="1"/>
</dbReference>
<evidence type="ECO:0000256" key="4">
    <source>
        <dbReference type="ARBA" id="ARBA00022825"/>
    </source>
</evidence>
<dbReference type="GO" id="GO:0004252">
    <property type="term" value="F:serine-type endopeptidase activity"/>
    <property type="evidence" value="ECO:0007669"/>
    <property type="project" value="UniProtKB-UniRule"/>
</dbReference>
<sequence length="738" mass="76443">MTLQRIAGGAVALAVLIGSQLVPAAAQEGPGLSAPAPSAQPTLSAPPASATPQPAVPDPAGSQPAEPTLAATARADAEPLAESAPTPPSADPEEEVLPETDRLIVRFAEGVTEEQKAEVLDEASTETEVTDPEIVKESVGQSSVVEANTGLDEAEQREAVEKLSENPLVESAEPDLIVSATSAVPNASGEPYWNSQWNMRTIDAPGAWQSATGSGVTIGVVDTGIVSHPDLNQKVVPGYDFVSDNFYGRDGGGRDANPRDEGTYYNGTPSNWHGTHVAGIAGAVTGNRIGVAGVAPDARIQPVRALGTAGSGYVSDIADATAWAAGWQGAGMPRNANPSQVVNVSMSWGGSCPAIMQSAINEAHARNVPVVVASGNAGIDASGAAPANCWLPIVVGATASNNTLTGYSNYGRALDVVAPGGTVGADIWSTVDSGTTVPVGPKYGPLNGTSMAAPHVAGTIALMKQANRGLTVEQIRNALTSTGRSVGGYPLINANRAVNAVKPKQAAPAVGGAIGTYYRSNGGAGTFGQPTGGELSLIHGGAVQEFDRQGTRAAIYWHPSTGARAVHWWGAIGAKFRQGGYERTYGFPGSEEVRTGTGSYQFFNHPGTRATNLIMWSPSTGVGAIRENSGIGGKWASSGRENAMGYPVGDEVRKADGAAYQFFRIGGRSHLVMWTPQYGARTIVQHGAIGQAWINAGREGGWGYPVTDEYRGSDGRVHQKFSRGVEVVWWPNGMQVRR</sequence>
<gene>
    <name evidence="10" type="ORF">NBM05_11715</name>
</gene>
<feature type="domain" description="Peptidase S8/S53" evidence="9">
    <location>
        <begin position="213"/>
        <end position="483"/>
    </location>
</feature>
<comment type="similarity">
    <text evidence="1 5 6">Belongs to the peptidase S8 family.</text>
</comment>
<comment type="caution">
    <text evidence="10">The sequence shown here is derived from an EMBL/GenBank/DDBJ whole genome shotgun (WGS) entry which is preliminary data.</text>
</comment>
<feature type="region of interest" description="Disordered" evidence="7">
    <location>
        <begin position="27"/>
        <end position="96"/>
    </location>
</feature>
<proteinExistence type="inferred from homology"/>
<keyword evidence="3 5" id="KW-0378">Hydrolase</keyword>
<keyword evidence="2 5" id="KW-0645">Protease</keyword>
<keyword evidence="8" id="KW-0732">Signal</keyword>
<protein>
    <submittedName>
        <fullName evidence="10">S8 family serine peptidase</fullName>
    </submittedName>
</protein>
<feature type="active site" description="Charge relay system" evidence="5">
    <location>
        <position position="222"/>
    </location>
</feature>
<dbReference type="InterPro" id="IPR023827">
    <property type="entry name" value="Peptidase_S8_Asp-AS"/>
</dbReference>
<evidence type="ECO:0000256" key="3">
    <source>
        <dbReference type="ARBA" id="ARBA00022801"/>
    </source>
</evidence>
<dbReference type="EMBL" id="JANAFB010000032">
    <property type="protein sequence ID" value="MCP3426649.1"/>
    <property type="molecule type" value="Genomic_DNA"/>
</dbReference>
<dbReference type="CDD" id="cd07496">
    <property type="entry name" value="Peptidases_S8_13"/>
    <property type="match status" value="1"/>
</dbReference>
<evidence type="ECO:0000259" key="9">
    <source>
        <dbReference type="Pfam" id="PF00082"/>
    </source>
</evidence>
<dbReference type="PROSITE" id="PS00136">
    <property type="entry name" value="SUBTILASE_ASP"/>
    <property type="match status" value="1"/>
</dbReference>
<dbReference type="Pfam" id="PF00082">
    <property type="entry name" value="Peptidase_S8"/>
    <property type="match status" value="1"/>
</dbReference>
<dbReference type="Gene3D" id="3.40.50.200">
    <property type="entry name" value="Peptidase S8/S53 domain"/>
    <property type="match status" value="1"/>
</dbReference>
<evidence type="ECO:0000256" key="1">
    <source>
        <dbReference type="ARBA" id="ARBA00011073"/>
    </source>
</evidence>
<dbReference type="PROSITE" id="PS00138">
    <property type="entry name" value="SUBTILASE_SER"/>
    <property type="match status" value="1"/>
</dbReference>
<feature type="compositionally biased region" description="Low complexity" evidence="7">
    <location>
        <begin position="32"/>
        <end position="53"/>
    </location>
</feature>
<dbReference type="InterPro" id="IPR050131">
    <property type="entry name" value="Peptidase_S8_subtilisin-like"/>
</dbReference>
<feature type="active site" description="Charge relay system" evidence="5">
    <location>
        <position position="450"/>
    </location>
</feature>
<dbReference type="Pfam" id="PF08310">
    <property type="entry name" value="LGFP"/>
    <property type="match status" value="3"/>
</dbReference>
<dbReference type="PROSITE" id="PS51892">
    <property type="entry name" value="SUBTILASE"/>
    <property type="match status" value="1"/>
</dbReference>
<dbReference type="AlphaFoldDB" id="A0A9X2HFZ5"/>
<dbReference type="PRINTS" id="PR00723">
    <property type="entry name" value="SUBTILISIN"/>
</dbReference>
<dbReference type="InterPro" id="IPR013207">
    <property type="entry name" value="LGFP"/>
</dbReference>
<evidence type="ECO:0000256" key="5">
    <source>
        <dbReference type="PROSITE-ProRule" id="PRU01240"/>
    </source>
</evidence>
<dbReference type="GO" id="GO:0006508">
    <property type="term" value="P:proteolysis"/>
    <property type="evidence" value="ECO:0007669"/>
    <property type="project" value="UniProtKB-KW"/>
</dbReference>
<dbReference type="InterPro" id="IPR022398">
    <property type="entry name" value="Peptidase_S8_His-AS"/>
</dbReference>
<feature type="compositionally biased region" description="Acidic residues" evidence="7">
    <location>
        <begin position="120"/>
        <end position="131"/>
    </location>
</feature>
<keyword evidence="11" id="KW-1185">Reference proteome</keyword>
<keyword evidence="4 5" id="KW-0720">Serine protease</keyword>